<dbReference type="EMBL" id="RZGK01000007">
    <property type="protein sequence ID" value="KAF9697570.1"/>
    <property type="molecule type" value="Genomic_DNA"/>
</dbReference>
<evidence type="ECO:0000313" key="2">
    <source>
        <dbReference type="EMBL" id="KAF9697570.1"/>
    </source>
</evidence>
<reference evidence="2" key="2">
    <citation type="submission" date="2020-09" db="EMBL/GenBank/DDBJ databases">
        <title>Reference genome assembly for Australian Ascochyta lentis isolate Al4.</title>
        <authorList>
            <person name="Lee R.C."/>
            <person name="Farfan-Caceres L.M."/>
            <person name="Debler J.W."/>
            <person name="Williams A.H."/>
            <person name="Henares B.M."/>
        </authorList>
    </citation>
    <scope>NUCLEOTIDE SEQUENCE</scope>
    <source>
        <strain evidence="2">Al4</strain>
    </source>
</reference>
<feature type="region of interest" description="Disordered" evidence="1">
    <location>
        <begin position="338"/>
        <end position="357"/>
    </location>
</feature>
<organism evidence="2 3">
    <name type="scientific">Ascochyta lentis</name>
    <dbReference type="NCBI Taxonomy" id="205686"/>
    <lineage>
        <taxon>Eukaryota</taxon>
        <taxon>Fungi</taxon>
        <taxon>Dikarya</taxon>
        <taxon>Ascomycota</taxon>
        <taxon>Pezizomycotina</taxon>
        <taxon>Dothideomycetes</taxon>
        <taxon>Pleosporomycetidae</taxon>
        <taxon>Pleosporales</taxon>
        <taxon>Pleosporineae</taxon>
        <taxon>Didymellaceae</taxon>
        <taxon>Ascochyta</taxon>
    </lineage>
</organism>
<evidence type="ECO:0000256" key="1">
    <source>
        <dbReference type="SAM" id="MobiDB-lite"/>
    </source>
</evidence>
<reference evidence="2" key="1">
    <citation type="submission" date="2018-12" db="EMBL/GenBank/DDBJ databases">
        <authorList>
            <person name="Syme R.A."/>
            <person name="Farfan-Caceres L."/>
            <person name="Lichtenzveig J."/>
        </authorList>
    </citation>
    <scope>NUCLEOTIDE SEQUENCE</scope>
    <source>
        <strain evidence="2">Al4</strain>
    </source>
</reference>
<accession>A0A8H7MJY9</accession>
<dbReference type="Proteomes" id="UP000651452">
    <property type="component" value="Unassembled WGS sequence"/>
</dbReference>
<feature type="compositionally biased region" description="Acidic residues" evidence="1">
    <location>
        <begin position="340"/>
        <end position="357"/>
    </location>
</feature>
<sequence>MAMIAAPGNECERLRSELLQALKEQAAVSSKLQSAKKVLKKVRRERNGLQQAATDKRMAIKKASHEYAKATCHALCEEVYNLLPREVRNIIYSHIHVQHTLDISSNHFTSRALTPATGWLLHHIWDPAFVTTEVHMELIEQYFRATTFHFRKTFEHIAKFRATDPWKTGYIPAQFPTNIAVTVACKRYVLEFAELEDKSDEDDGWNDYHPWGSVDWANAPNPPQKTSSDLLADLDVLFGFHHATKFEITVVSRDKRKGNFLKQQDWMCKHLIPLMTPTLQRLRAQGHHVCIVLCGSSRLEYHFPNFVVESFMSLEAYNAQFEEFMSKGQETFQQAKLEAMEEAEGSDPGETDYTDSE</sequence>
<protein>
    <submittedName>
        <fullName evidence="2">Uncharacterized protein</fullName>
    </submittedName>
</protein>
<dbReference type="AlphaFoldDB" id="A0A8H7MJY9"/>
<dbReference type="OrthoDB" id="3676762at2759"/>
<name>A0A8H7MJY9_9PLEO</name>
<evidence type="ECO:0000313" key="3">
    <source>
        <dbReference type="Proteomes" id="UP000651452"/>
    </source>
</evidence>
<gene>
    <name evidence="2" type="ORF">EKO04_004373</name>
</gene>
<keyword evidence="3" id="KW-1185">Reference proteome</keyword>
<comment type="caution">
    <text evidence="2">The sequence shown here is derived from an EMBL/GenBank/DDBJ whole genome shotgun (WGS) entry which is preliminary data.</text>
</comment>
<proteinExistence type="predicted"/>